<reference evidence="1" key="1">
    <citation type="submission" date="2009-07" db="EMBL/GenBank/DDBJ databases">
        <authorList>
            <person name="Weinstock G."/>
            <person name="Sodergren E."/>
            <person name="Clifton S."/>
            <person name="Fulton L."/>
            <person name="Fulton B."/>
            <person name="Courtney L."/>
            <person name="Fronick C."/>
            <person name="Harrison M."/>
            <person name="Strong C."/>
            <person name="Farmer C."/>
            <person name="Delahaunty K."/>
            <person name="Markovic C."/>
            <person name="Hall O."/>
            <person name="Minx P."/>
            <person name="Tomlinson C."/>
            <person name="Mitreva M."/>
            <person name="Nelson J."/>
            <person name="Hou S."/>
            <person name="Wollam A."/>
            <person name="Pepin K.H."/>
            <person name="Johnson M."/>
            <person name="Bhonagiri V."/>
            <person name="Nash W.E."/>
            <person name="Warren W."/>
            <person name="Chinwalla A."/>
            <person name="Mardis E.R."/>
            <person name="Wilson R.K."/>
        </authorList>
    </citation>
    <scope>NUCLEOTIDE SEQUENCE [LARGE SCALE GENOMIC DNA]</scope>
    <source>
        <strain evidence="1">ATCC 29256</strain>
    </source>
</reference>
<gene>
    <name evidence="1" type="ORF">NEISICOT_02264</name>
</gene>
<comment type="caution">
    <text evidence="1">The sequence shown here is derived from an EMBL/GenBank/DDBJ whole genome shotgun (WGS) entry which is preliminary data.</text>
</comment>
<keyword evidence="2" id="KW-1185">Reference proteome</keyword>
<proteinExistence type="predicted"/>
<sequence length="57" mass="5962">PRYLSFLKPESQGFQTPLFVPATCPLSRPAGEGWGEGGSMGGCTSLILPKATKPPLS</sequence>
<evidence type="ECO:0000313" key="2">
    <source>
        <dbReference type="Proteomes" id="UP000005365"/>
    </source>
</evidence>
<dbReference type="Proteomes" id="UP000005365">
    <property type="component" value="Unassembled WGS sequence"/>
</dbReference>
<organism evidence="1 2">
    <name type="scientific">Neisseria sicca ATCC 29256</name>
    <dbReference type="NCBI Taxonomy" id="547045"/>
    <lineage>
        <taxon>Bacteria</taxon>
        <taxon>Pseudomonadati</taxon>
        <taxon>Pseudomonadota</taxon>
        <taxon>Betaproteobacteria</taxon>
        <taxon>Neisseriales</taxon>
        <taxon>Neisseriaceae</taxon>
        <taxon>Neisseria</taxon>
    </lineage>
</organism>
<evidence type="ECO:0000313" key="1">
    <source>
        <dbReference type="EMBL" id="EET43865.1"/>
    </source>
</evidence>
<name>C6M6W1_NEISI</name>
<dbReference type="AlphaFoldDB" id="C6M6W1"/>
<protein>
    <submittedName>
        <fullName evidence="1">Uncharacterized protein</fullName>
    </submittedName>
</protein>
<accession>C6M6W1</accession>
<feature type="non-terminal residue" evidence="1">
    <location>
        <position position="1"/>
    </location>
</feature>
<dbReference type="EMBL" id="ACKO02000014">
    <property type="protein sequence ID" value="EET43865.1"/>
    <property type="molecule type" value="Genomic_DNA"/>
</dbReference>